<dbReference type="EMBL" id="CP009223">
    <property type="protein sequence ID" value="AIM62462.1"/>
    <property type="molecule type" value="Genomic_DNA"/>
</dbReference>
<evidence type="ECO:0000313" key="1">
    <source>
        <dbReference type="EMBL" id="AIM62462.1"/>
    </source>
</evidence>
<proteinExistence type="predicted"/>
<name>A0A075TUD4_9LACO</name>
<gene>
    <name evidence="1" type="ORF">WS74_0210</name>
</gene>
<dbReference type="Gene3D" id="2.170.120.40">
    <property type="entry name" value="YbbR-like domain"/>
    <property type="match status" value="2"/>
</dbReference>
<dbReference type="PATRIC" id="fig|759620.7.peg.197"/>
<dbReference type="PANTHER" id="PTHR37804:SF1">
    <property type="entry name" value="CDAA REGULATORY PROTEIN CDAR"/>
    <property type="match status" value="1"/>
</dbReference>
<dbReference type="Gene3D" id="2.170.120.30">
    <property type="match status" value="1"/>
</dbReference>
<dbReference type="KEGG" id="wct:WS74_0210"/>
<dbReference type="OrthoDB" id="2139417at2"/>
<dbReference type="InterPro" id="IPR012505">
    <property type="entry name" value="YbbR"/>
</dbReference>
<protein>
    <submittedName>
        <fullName evidence="1">YbbR like protein</fullName>
    </submittedName>
</protein>
<accession>A0A075TUD4</accession>
<dbReference type="STRING" id="759620.WS105_0209"/>
<evidence type="ECO:0000313" key="2">
    <source>
        <dbReference type="Proteomes" id="UP000029079"/>
    </source>
</evidence>
<dbReference type="KEGG" id="wci:WS105_0209"/>
<dbReference type="RefSeq" id="WP_009495422.1">
    <property type="nucleotide sequence ID" value="NZ_CP009223.1"/>
</dbReference>
<keyword evidence="2" id="KW-1185">Reference proteome</keyword>
<dbReference type="Proteomes" id="UP000029079">
    <property type="component" value="Chromosome"/>
</dbReference>
<dbReference type="KEGG" id="wce:WS08_0210"/>
<reference evidence="2" key="2">
    <citation type="submission" date="2014-08" db="EMBL/GenBank/DDBJ databases">
        <title>Complete genome of Weissella ceti strain WS74 isolated from diseased rainbow trout in Brazil.</title>
        <authorList>
            <person name="Figueiredo H.C.P."/>
            <person name="Leal C.A.G."/>
            <person name="Pereira F.L."/>
            <person name="Soares S.C."/>
            <person name="Dorella F.A."/>
            <person name="Carvalho A.F."/>
            <person name="Azevedo V.A.C."/>
        </authorList>
    </citation>
    <scope>NUCLEOTIDE SEQUENCE [LARGE SCALE GENOMIC DNA]</scope>
    <source>
        <strain evidence="2">WS74</strain>
    </source>
</reference>
<dbReference type="AlphaFoldDB" id="A0A075TUD4"/>
<sequence>MRPNLEKTLYSLLCLLLAILLAVYVGEQRGTNITRGGQVDGKIGDFKGLVSTKKATINAPLQLNGLDTDKYYVAGAPETVKIEVEGAAALVTTAQNTKNFQVYADLTDLDVGEHQVKLKESGLNDGLTFKIIPERLDITIAKRATASHDVEVTFNKSAIAEGYHTGKISSSVDKVEISGRADAVWAVDRVIANVQMNRDTTESVNQSVVLQAVDANGTPINVTISPQIAKVEIPIEAGEGNRDIPIKFVGENGNLDKFEISGSMNEVRASGSVADLDVIKSLEVSIDLSDIKEETTKEIELKAPKGTKLAEKKIQVTIKPKA</sequence>
<reference evidence="1 2" key="1">
    <citation type="journal article" date="2014" name="Genome Announc.">
        <title>Complete Genome Sequences of Fish Pathogenic Weissella ceti Strains WS74 and WS105.</title>
        <authorList>
            <person name="Figueiredo H.C."/>
            <person name="Leal C.A."/>
            <person name="Dorella F.A."/>
            <person name="Carvalho A.F."/>
            <person name="Soares S.C."/>
            <person name="Pereira F.L."/>
            <person name="Azevedo V.A."/>
        </authorList>
    </citation>
    <scope>NUCLEOTIDE SEQUENCE [LARGE SCALE GENOMIC DNA]</scope>
    <source>
        <strain evidence="1 2">WS74</strain>
    </source>
</reference>
<dbReference type="Pfam" id="PF07949">
    <property type="entry name" value="YbbR"/>
    <property type="match status" value="3"/>
</dbReference>
<dbReference type="InterPro" id="IPR053154">
    <property type="entry name" value="c-di-AMP_regulator"/>
</dbReference>
<organism evidence="1 2">
    <name type="scientific">Weissella ceti</name>
    <dbReference type="NCBI Taxonomy" id="759620"/>
    <lineage>
        <taxon>Bacteria</taxon>
        <taxon>Bacillati</taxon>
        <taxon>Bacillota</taxon>
        <taxon>Bacilli</taxon>
        <taxon>Lactobacillales</taxon>
        <taxon>Lactobacillaceae</taxon>
        <taxon>Weissella</taxon>
    </lineage>
</organism>
<dbReference type="PANTHER" id="PTHR37804">
    <property type="entry name" value="CDAA REGULATORY PROTEIN CDAR"/>
    <property type="match status" value="1"/>
</dbReference>